<dbReference type="EMBL" id="MU001503">
    <property type="protein sequence ID" value="KAF2442850.1"/>
    <property type="molecule type" value="Genomic_DNA"/>
</dbReference>
<proteinExistence type="predicted"/>
<evidence type="ECO:0000313" key="2">
    <source>
        <dbReference type="EMBL" id="KAF2442850.1"/>
    </source>
</evidence>
<dbReference type="AlphaFoldDB" id="A0A9P4UA56"/>
<accession>A0A9P4UA56</accession>
<feature type="region of interest" description="Disordered" evidence="1">
    <location>
        <begin position="279"/>
        <end position="303"/>
    </location>
</feature>
<comment type="caution">
    <text evidence="2">The sequence shown here is derived from an EMBL/GenBank/DDBJ whole genome shotgun (WGS) entry which is preliminary data.</text>
</comment>
<protein>
    <submittedName>
        <fullName evidence="2">Uncharacterized protein</fullName>
    </submittedName>
</protein>
<organism evidence="2 3">
    <name type="scientific">Karstenula rhodostoma CBS 690.94</name>
    <dbReference type="NCBI Taxonomy" id="1392251"/>
    <lineage>
        <taxon>Eukaryota</taxon>
        <taxon>Fungi</taxon>
        <taxon>Dikarya</taxon>
        <taxon>Ascomycota</taxon>
        <taxon>Pezizomycotina</taxon>
        <taxon>Dothideomycetes</taxon>
        <taxon>Pleosporomycetidae</taxon>
        <taxon>Pleosporales</taxon>
        <taxon>Massarineae</taxon>
        <taxon>Didymosphaeriaceae</taxon>
        <taxon>Karstenula</taxon>
    </lineage>
</organism>
<feature type="region of interest" description="Disordered" evidence="1">
    <location>
        <begin position="85"/>
        <end position="130"/>
    </location>
</feature>
<gene>
    <name evidence="2" type="ORF">P171DRAFT_522545</name>
</gene>
<dbReference type="Proteomes" id="UP000799764">
    <property type="component" value="Unassembled WGS sequence"/>
</dbReference>
<reference evidence="2" key="1">
    <citation type="journal article" date="2020" name="Stud. Mycol.">
        <title>101 Dothideomycetes genomes: a test case for predicting lifestyles and emergence of pathogens.</title>
        <authorList>
            <person name="Haridas S."/>
            <person name="Albert R."/>
            <person name="Binder M."/>
            <person name="Bloem J."/>
            <person name="Labutti K."/>
            <person name="Salamov A."/>
            <person name="Andreopoulos B."/>
            <person name="Baker S."/>
            <person name="Barry K."/>
            <person name="Bills G."/>
            <person name="Bluhm B."/>
            <person name="Cannon C."/>
            <person name="Castanera R."/>
            <person name="Culley D."/>
            <person name="Daum C."/>
            <person name="Ezra D."/>
            <person name="Gonzalez J."/>
            <person name="Henrissat B."/>
            <person name="Kuo A."/>
            <person name="Liang C."/>
            <person name="Lipzen A."/>
            <person name="Lutzoni F."/>
            <person name="Magnuson J."/>
            <person name="Mondo S."/>
            <person name="Nolan M."/>
            <person name="Ohm R."/>
            <person name="Pangilinan J."/>
            <person name="Park H.-J."/>
            <person name="Ramirez L."/>
            <person name="Alfaro M."/>
            <person name="Sun H."/>
            <person name="Tritt A."/>
            <person name="Yoshinaga Y."/>
            <person name="Zwiers L.-H."/>
            <person name="Turgeon B."/>
            <person name="Goodwin S."/>
            <person name="Spatafora J."/>
            <person name="Crous P."/>
            <person name="Grigoriev I."/>
        </authorList>
    </citation>
    <scope>NUCLEOTIDE SEQUENCE</scope>
    <source>
        <strain evidence="2">CBS 690.94</strain>
    </source>
</reference>
<evidence type="ECO:0000256" key="1">
    <source>
        <dbReference type="SAM" id="MobiDB-lite"/>
    </source>
</evidence>
<keyword evidence="3" id="KW-1185">Reference proteome</keyword>
<feature type="compositionally biased region" description="Gly residues" evidence="1">
    <location>
        <begin position="97"/>
        <end position="107"/>
    </location>
</feature>
<name>A0A9P4UA56_9PLEO</name>
<sequence length="321" mass="35690">MRSPDSLRKVMSVLHNDDPVMTRTSTLSCSYQLGGLLIRGDPSIRNDISCIRSAALANTVLNVSRSPIYTSAVIRAARLGCTGSGGAQNAGPELTDSGGGQNTGGGEVEVTRPTVQNNPEAFDPPNGFTAQSDLSNSMGFTTAEVYCPNCLQFKLNHPVQPWSLETCTAPCGTCHKKHAPGFCPKRWCTYSHYREYPRQPYVSEGIKFMPNEAELQQFRDAGIDKFSRRRLQQETTESEQRAAQYAALSRAQKAKHEAEIAREKDETRRLRARIAELEEAIRRPLPPHNGADDVKEEDDDHSRVKVKEALIKERRCKKSQL</sequence>
<evidence type="ECO:0000313" key="3">
    <source>
        <dbReference type="Proteomes" id="UP000799764"/>
    </source>
</evidence>